<name>A0A437QW13_9PROT</name>
<dbReference type="InterPro" id="IPR009100">
    <property type="entry name" value="AcylCoA_DH/oxidase_NM_dom_sf"/>
</dbReference>
<dbReference type="InterPro" id="IPR036250">
    <property type="entry name" value="AcylCo_DH-like_C"/>
</dbReference>
<evidence type="ECO:0000313" key="11">
    <source>
        <dbReference type="Proteomes" id="UP000287447"/>
    </source>
</evidence>
<evidence type="ECO:0000256" key="3">
    <source>
        <dbReference type="ARBA" id="ARBA00022630"/>
    </source>
</evidence>
<dbReference type="PROSITE" id="PS00073">
    <property type="entry name" value="ACYL_COA_DH_2"/>
    <property type="match status" value="1"/>
</dbReference>
<feature type="domain" description="Acyl-CoA dehydrogenase/oxidase C-terminal" evidence="7">
    <location>
        <begin position="232"/>
        <end position="381"/>
    </location>
</feature>
<gene>
    <name evidence="10" type="ORF">EOI86_04890</name>
</gene>
<evidence type="ECO:0000256" key="4">
    <source>
        <dbReference type="ARBA" id="ARBA00022827"/>
    </source>
</evidence>
<dbReference type="SUPFAM" id="SSF47203">
    <property type="entry name" value="Acyl-CoA dehydrogenase C-terminal domain-like"/>
    <property type="match status" value="1"/>
</dbReference>
<comment type="cofactor">
    <cofactor evidence="1 6">
        <name>FAD</name>
        <dbReference type="ChEBI" id="CHEBI:57692"/>
    </cofactor>
</comment>
<dbReference type="GO" id="GO:0003995">
    <property type="term" value="F:acyl-CoA dehydrogenase activity"/>
    <property type="evidence" value="ECO:0007669"/>
    <property type="project" value="InterPro"/>
</dbReference>
<accession>A0A437QW13</accession>
<dbReference type="Gene3D" id="1.20.140.10">
    <property type="entry name" value="Butyryl-CoA Dehydrogenase, subunit A, domain 3"/>
    <property type="match status" value="1"/>
</dbReference>
<dbReference type="InterPro" id="IPR006091">
    <property type="entry name" value="Acyl-CoA_Oxase/DH_mid-dom"/>
</dbReference>
<dbReference type="InterPro" id="IPR009075">
    <property type="entry name" value="AcylCo_DH/oxidase_C"/>
</dbReference>
<comment type="caution">
    <text evidence="10">The sequence shown here is derived from an EMBL/GenBank/DDBJ whole genome shotgun (WGS) entry which is preliminary data.</text>
</comment>
<dbReference type="PANTHER" id="PTHR43884:SF40">
    <property type="entry name" value="ACYL-COA DEHYDROGENASE"/>
    <property type="match status" value="1"/>
</dbReference>
<dbReference type="Pfam" id="PF00441">
    <property type="entry name" value="Acyl-CoA_dh_1"/>
    <property type="match status" value="1"/>
</dbReference>
<dbReference type="OrthoDB" id="5510711at2"/>
<evidence type="ECO:0000256" key="5">
    <source>
        <dbReference type="ARBA" id="ARBA00023002"/>
    </source>
</evidence>
<keyword evidence="3 6" id="KW-0285">Flavoprotein</keyword>
<comment type="similarity">
    <text evidence="2 6">Belongs to the acyl-CoA dehydrogenase family.</text>
</comment>
<keyword evidence="4 6" id="KW-0274">FAD</keyword>
<evidence type="ECO:0000259" key="7">
    <source>
        <dbReference type="Pfam" id="PF00441"/>
    </source>
</evidence>
<evidence type="ECO:0000256" key="2">
    <source>
        <dbReference type="ARBA" id="ARBA00009347"/>
    </source>
</evidence>
<dbReference type="Proteomes" id="UP000287447">
    <property type="component" value="Unassembled WGS sequence"/>
</dbReference>
<feature type="domain" description="Acyl-CoA dehydrogenase/oxidase N-terminal" evidence="9">
    <location>
        <begin position="7"/>
        <end position="117"/>
    </location>
</feature>
<dbReference type="InterPro" id="IPR046373">
    <property type="entry name" value="Acyl-CoA_Oxase/DH_mid-dom_sf"/>
</dbReference>
<proteinExistence type="inferred from homology"/>
<dbReference type="FunFam" id="2.40.110.10:FF:000002">
    <property type="entry name" value="Acyl-CoA dehydrogenase fadE12"/>
    <property type="match status" value="1"/>
</dbReference>
<dbReference type="Pfam" id="PF02770">
    <property type="entry name" value="Acyl-CoA_dh_M"/>
    <property type="match status" value="1"/>
</dbReference>
<dbReference type="PANTHER" id="PTHR43884">
    <property type="entry name" value="ACYL-COA DEHYDROGENASE"/>
    <property type="match status" value="1"/>
</dbReference>
<dbReference type="Pfam" id="PF02771">
    <property type="entry name" value="Acyl-CoA_dh_N"/>
    <property type="match status" value="1"/>
</dbReference>
<dbReference type="FunFam" id="1.20.140.10:FF:000001">
    <property type="entry name" value="Acyl-CoA dehydrogenase"/>
    <property type="match status" value="1"/>
</dbReference>
<dbReference type="RefSeq" id="WP_127763989.1">
    <property type="nucleotide sequence ID" value="NZ_SADE01000001.1"/>
</dbReference>
<organism evidence="10 11">
    <name type="scientific">Hwanghaeella grinnelliae</name>
    <dbReference type="NCBI Taxonomy" id="2500179"/>
    <lineage>
        <taxon>Bacteria</taxon>
        <taxon>Pseudomonadati</taxon>
        <taxon>Pseudomonadota</taxon>
        <taxon>Alphaproteobacteria</taxon>
        <taxon>Rhodospirillales</taxon>
        <taxon>Rhodospirillaceae</taxon>
        <taxon>Hwanghaeella</taxon>
    </lineage>
</organism>
<feature type="domain" description="Acyl-CoA oxidase/dehydrogenase middle" evidence="8">
    <location>
        <begin position="122"/>
        <end position="220"/>
    </location>
</feature>
<protein>
    <submittedName>
        <fullName evidence="10">Acyl-CoA dehydrogenase</fullName>
    </submittedName>
</protein>
<reference evidence="11" key="1">
    <citation type="submission" date="2019-01" db="EMBL/GenBank/DDBJ databases">
        <title>Gri0909 isolated from a small marine red alga.</title>
        <authorList>
            <person name="Kim J."/>
            <person name="Jeong S.E."/>
            <person name="Jeon C.O."/>
        </authorList>
    </citation>
    <scope>NUCLEOTIDE SEQUENCE [LARGE SCALE GENOMIC DNA]</scope>
    <source>
        <strain evidence="11">Gri0909</strain>
    </source>
</reference>
<dbReference type="PROSITE" id="PS00072">
    <property type="entry name" value="ACYL_COA_DH_1"/>
    <property type="match status" value="1"/>
</dbReference>
<evidence type="ECO:0000259" key="9">
    <source>
        <dbReference type="Pfam" id="PF02771"/>
    </source>
</evidence>
<keyword evidence="11" id="KW-1185">Reference proteome</keyword>
<dbReference type="PIRSF" id="PIRSF016578">
    <property type="entry name" value="HsaA"/>
    <property type="match status" value="1"/>
</dbReference>
<evidence type="ECO:0000313" key="10">
    <source>
        <dbReference type="EMBL" id="RVU38616.1"/>
    </source>
</evidence>
<keyword evidence="5 6" id="KW-0560">Oxidoreductase</keyword>
<dbReference type="Gene3D" id="1.10.540.10">
    <property type="entry name" value="Acyl-CoA dehydrogenase/oxidase, N-terminal domain"/>
    <property type="match status" value="1"/>
</dbReference>
<sequence length="386" mass="42736">MEYQISHENELVLNTVRAFMEEELLPHEEEVDRLGEVPEDLGRQIEARAKEVGLFAANLPEDVGGGGLNYSAMALVEREYGKTSHALHSWIARPTEILLACDDAQREEYLAPCVSGEKRELFALTEPEAGSDVMGMKSTARKDGDDWILNGSKHFISGPCMPDFAIVFAATGVDETPRGPRKRVTAFLVDVGLPGFDIQEGNKCVSYRGYKTYQLAFDDVRIGPDKMLGVEGRGLELAGKWLGMGRIWVGATCCGKAERLLEMATDWAASRKQFGKPIGQFQATGFRLADMTMGLRAADLMVTDAVQRADAGALRDEDAAMVKVFCSEMLNRVADDTVQIFGGMGLMEELPVQRLWRDSRLERIWDGTSEIQRHIITRSILRPLGA</sequence>
<dbReference type="GO" id="GO:0050660">
    <property type="term" value="F:flavin adenine dinucleotide binding"/>
    <property type="evidence" value="ECO:0007669"/>
    <property type="project" value="InterPro"/>
</dbReference>
<evidence type="ECO:0000259" key="8">
    <source>
        <dbReference type="Pfam" id="PF02770"/>
    </source>
</evidence>
<evidence type="ECO:0000256" key="6">
    <source>
        <dbReference type="RuleBase" id="RU362125"/>
    </source>
</evidence>
<dbReference type="InterPro" id="IPR013786">
    <property type="entry name" value="AcylCoA_DH/ox_N"/>
</dbReference>
<dbReference type="InterPro" id="IPR006089">
    <property type="entry name" value="Acyl-CoA_DH_CS"/>
</dbReference>
<dbReference type="AlphaFoldDB" id="A0A437QW13"/>
<evidence type="ECO:0000256" key="1">
    <source>
        <dbReference type="ARBA" id="ARBA00001974"/>
    </source>
</evidence>
<dbReference type="SUPFAM" id="SSF56645">
    <property type="entry name" value="Acyl-CoA dehydrogenase NM domain-like"/>
    <property type="match status" value="1"/>
</dbReference>
<dbReference type="EMBL" id="SADE01000001">
    <property type="protein sequence ID" value="RVU38616.1"/>
    <property type="molecule type" value="Genomic_DNA"/>
</dbReference>
<dbReference type="Gene3D" id="2.40.110.10">
    <property type="entry name" value="Butyryl-CoA Dehydrogenase, subunit A, domain 2"/>
    <property type="match status" value="1"/>
</dbReference>
<dbReference type="InterPro" id="IPR037069">
    <property type="entry name" value="AcylCoA_DH/ox_N_sf"/>
</dbReference>